<dbReference type="CDD" id="cd01310">
    <property type="entry name" value="TatD_DNAse"/>
    <property type="match status" value="1"/>
</dbReference>
<feature type="region of interest" description="Disordered" evidence="3">
    <location>
        <begin position="1"/>
        <end position="90"/>
    </location>
</feature>
<dbReference type="AlphaFoldDB" id="A0AAV4HDD8"/>
<dbReference type="Proteomes" id="UP000762676">
    <property type="component" value="Unassembled WGS sequence"/>
</dbReference>
<feature type="compositionally biased region" description="Basic and acidic residues" evidence="3">
    <location>
        <begin position="27"/>
        <end position="41"/>
    </location>
</feature>
<evidence type="ECO:0000256" key="2">
    <source>
        <dbReference type="ARBA" id="ARBA00022801"/>
    </source>
</evidence>
<dbReference type="Gene3D" id="3.20.20.140">
    <property type="entry name" value="Metal-dependent hydrolases"/>
    <property type="match status" value="1"/>
</dbReference>
<dbReference type="PROSITE" id="PS01137">
    <property type="entry name" value="TATD_1"/>
    <property type="match status" value="1"/>
</dbReference>
<dbReference type="PANTHER" id="PTHR46363:SF1">
    <property type="entry name" value="DEOXYRIBONUCLEASE TATDN2-RELATED"/>
    <property type="match status" value="1"/>
</dbReference>
<dbReference type="InterPro" id="IPR018228">
    <property type="entry name" value="DNase_TatD-rel_CS"/>
</dbReference>
<accession>A0AAV4HDD8</accession>
<evidence type="ECO:0000313" key="4">
    <source>
        <dbReference type="EMBL" id="GFR95485.1"/>
    </source>
</evidence>
<comment type="caution">
    <text evidence="4">The sequence shown here is derived from an EMBL/GenBank/DDBJ whole genome shotgun (WGS) entry which is preliminary data.</text>
</comment>
<dbReference type="InterPro" id="IPR001130">
    <property type="entry name" value="TatD-like"/>
</dbReference>
<feature type="compositionally biased region" description="Low complexity" evidence="3">
    <location>
        <begin position="43"/>
        <end position="53"/>
    </location>
</feature>
<dbReference type="EMBL" id="BMAT01005547">
    <property type="protein sequence ID" value="GFR95485.1"/>
    <property type="molecule type" value="Genomic_DNA"/>
</dbReference>
<dbReference type="GO" id="GO:0004527">
    <property type="term" value="F:exonuclease activity"/>
    <property type="evidence" value="ECO:0007669"/>
    <property type="project" value="UniProtKB-KW"/>
</dbReference>
<name>A0AAV4HDD8_9GAST</name>
<sequence>MERLSVETEKKSYGRKIETSSVVSSPPEDRQSREGCREELNHSSASSLTSSPADSKEVLNSPHCCSNSKRNKKSPAGNRVKKSPGSRLSLTPAKEQTWAVDLVERSRAYRNRFVDSHCHIDLIYDRLGLPTNTVYTDFRETQAASYPANYEGCVAIFCSPETFDLHTPQDAVLRTVLTEPGVYLALGCHPKNATGFKSTSLDGLRKMLCSLPNVVALGEIGLDYSGEFHKLADVQREVLVSQLELAVELKLPLVIHCRDADEELLQILIKHVPRDHKIHRHCFTQDVATAQQWMDAFPNMFIGFTPVITYKSASDPAAAASQIPLDRLLLETDAPYFVPANVKDRKTKITHPGFALFTAEKIAELRGIPVDDVLAACRNNTSRMYGI</sequence>
<comment type="similarity">
    <text evidence="1">Belongs to the metallo-dependent hydrolases superfamily. TatD-type hydrolase family.</text>
</comment>
<reference evidence="4 5" key="1">
    <citation type="journal article" date="2021" name="Elife">
        <title>Chloroplast acquisition without the gene transfer in kleptoplastic sea slugs, Plakobranchus ocellatus.</title>
        <authorList>
            <person name="Maeda T."/>
            <person name="Takahashi S."/>
            <person name="Yoshida T."/>
            <person name="Shimamura S."/>
            <person name="Takaki Y."/>
            <person name="Nagai Y."/>
            <person name="Toyoda A."/>
            <person name="Suzuki Y."/>
            <person name="Arimoto A."/>
            <person name="Ishii H."/>
            <person name="Satoh N."/>
            <person name="Nishiyama T."/>
            <person name="Hasebe M."/>
            <person name="Maruyama T."/>
            <person name="Minagawa J."/>
            <person name="Obokata J."/>
            <person name="Shigenobu S."/>
        </authorList>
    </citation>
    <scope>NUCLEOTIDE SEQUENCE [LARGE SCALE GENOMIC DNA]</scope>
</reference>
<gene>
    <name evidence="4" type="ORF">ElyMa_002694700</name>
</gene>
<protein>
    <submittedName>
        <fullName evidence="4">3'-5' ssDNA/RNA exonuclease TatD</fullName>
    </submittedName>
</protein>
<proteinExistence type="inferred from homology"/>
<dbReference type="InterPro" id="IPR032466">
    <property type="entry name" value="Metal_Hydrolase"/>
</dbReference>
<keyword evidence="5" id="KW-1185">Reference proteome</keyword>
<evidence type="ECO:0000256" key="1">
    <source>
        <dbReference type="ARBA" id="ARBA00009275"/>
    </source>
</evidence>
<dbReference type="SUPFAM" id="SSF51556">
    <property type="entry name" value="Metallo-dependent hydrolases"/>
    <property type="match status" value="1"/>
</dbReference>
<dbReference type="PANTHER" id="PTHR46363">
    <property type="entry name" value="DEOXYRIBONUCLEASE TATDN2-RELATED"/>
    <property type="match status" value="1"/>
</dbReference>
<keyword evidence="4" id="KW-0540">Nuclease</keyword>
<keyword evidence="4" id="KW-0269">Exonuclease</keyword>
<keyword evidence="2" id="KW-0378">Hydrolase</keyword>
<evidence type="ECO:0000313" key="5">
    <source>
        <dbReference type="Proteomes" id="UP000762676"/>
    </source>
</evidence>
<evidence type="ECO:0000256" key="3">
    <source>
        <dbReference type="SAM" id="MobiDB-lite"/>
    </source>
</evidence>
<organism evidence="4 5">
    <name type="scientific">Elysia marginata</name>
    <dbReference type="NCBI Taxonomy" id="1093978"/>
    <lineage>
        <taxon>Eukaryota</taxon>
        <taxon>Metazoa</taxon>
        <taxon>Spiralia</taxon>
        <taxon>Lophotrochozoa</taxon>
        <taxon>Mollusca</taxon>
        <taxon>Gastropoda</taxon>
        <taxon>Heterobranchia</taxon>
        <taxon>Euthyneura</taxon>
        <taxon>Panpulmonata</taxon>
        <taxon>Sacoglossa</taxon>
        <taxon>Placobranchoidea</taxon>
        <taxon>Plakobranchidae</taxon>
        <taxon>Elysia</taxon>
    </lineage>
</organism>
<dbReference type="PROSITE" id="PS01091">
    <property type="entry name" value="TATD_3"/>
    <property type="match status" value="1"/>
</dbReference>
<feature type="compositionally biased region" description="Basic residues" evidence="3">
    <location>
        <begin position="69"/>
        <end position="84"/>
    </location>
</feature>
<dbReference type="Pfam" id="PF01026">
    <property type="entry name" value="TatD_DNase"/>
    <property type="match status" value="1"/>
</dbReference>
<feature type="compositionally biased region" description="Basic and acidic residues" evidence="3">
    <location>
        <begin position="1"/>
        <end position="18"/>
    </location>
</feature>
<dbReference type="PROSITE" id="PS01090">
    <property type="entry name" value="TATD_2"/>
    <property type="match status" value="1"/>
</dbReference>